<evidence type="ECO:0000256" key="2">
    <source>
        <dbReference type="ARBA" id="ARBA00007110"/>
    </source>
</evidence>
<dbReference type="InterPro" id="IPR023195">
    <property type="entry name" value="Nict_dMeBzImd_PRibTrfase_N"/>
</dbReference>
<evidence type="ECO:0000256" key="5">
    <source>
        <dbReference type="ARBA" id="ARBA00022573"/>
    </source>
</evidence>
<dbReference type="EMBL" id="JBHRXP010000007">
    <property type="protein sequence ID" value="MFC3581420.1"/>
    <property type="molecule type" value="Genomic_DNA"/>
</dbReference>
<dbReference type="NCBIfam" id="TIGR03160">
    <property type="entry name" value="cobT_DBIPRT"/>
    <property type="match status" value="1"/>
</dbReference>
<dbReference type="Gene3D" id="3.40.50.10210">
    <property type="match status" value="1"/>
</dbReference>
<dbReference type="PANTHER" id="PTHR43463:SF1">
    <property type="entry name" value="NICOTINATE-NUCLEOTIDE--DIMETHYLBENZIMIDAZOLE PHOSPHORIBOSYLTRANSFERASE"/>
    <property type="match status" value="1"/>
</dbReference>
<reference evidence="11" key="1">
    <citation type="journal article" date="2019" name="Int. J. Syst. Evol. Microbiol.">
        <title>The Global Catalogue of Microorganisms (GCM) 10K type strain sequencing project: providing services to taxonomists for standard genome sequencing and annotation.</title>
        <authorList>
            <consortium name="The Broad Institute Genomics Platform"/>
            <consortium name="The Broad Institute Genome Sequencing Center for Infectious Disease"/>
            <person name="Wu L."/>
            <person name="Ma J."/>
        </authorList>
    </citation>
    <scope>NUCLEOTIDE SEQUENCE [LARGE SCALE GENOMIC DNA]</scope>
    <source>
        <strain evidence="11">KCTC 42739</strain>
    </source>
</reference>
<evidence type="ECO:0000313" key="11">
    <source>
        <dbReference type="Proteomes" id="UP001595713"/>
    </source>
</evidence>
<dbReference type="CDD" id="cd02439">
    <property type="entry name" value="DMB-PRT_CobT"/>
    <property type="match status" value="1"/>
</dbReference>
<dbReference type="Proteomes" id="UP001595713">
    <property type="component" value="Unassembled WGS sequence"/>
</dbReference>
<sequence>MIDEQTVWAHLDALAKPRRSLGRLEEIAVRLALTQARLDPRTTPRRIVLFAGDHGCVADGVSAWPSAVTGMMVGTILAGRATSNALAAANDCPLRLIDVGVAGPRAANPPPFFRDARVADGTVSLAHGPAMSPAQFDAAWQIGADEADRAVDDGAALLIAGEMGIGNTTPAACLTALLTGIDAVAAVGRGAGADDAAVAVKTAIVAAAVQRATPLLATDAVAAIAAVCGYEIAAMAGFFAQGAARGATLLLDGYVATAAALVAERQAPGSARAMIAGHRSAEPGHTAALATLGLDPLLDWGMRLGEGSGALVALPLLDAAAALLGDVARLDAIGASRAD</sequence>
<dbReference type="GO" id="GO:0008939">
    <property type="term" value="F:nicotinate-nucleotide-dimethylbenzimidazole phosphoribosyltransferase activity"/>
    <property type="evidence" value="ECO:0007669"/>
    <property type="project" value="UniProtKB-EC"/>
</dbReference>
<gene>
    <name evidence="10" type="primary">cobT</name>
    <name evidence="10" type="ORF">ACFONA_14700</name>
</gene>
<protein>
    <recommendedName>
        <fullName evidence="4 9">Nicotinate-nucleotide--dimethylbenzimidazole phosphoribosyltransferase</fullName>
        <ecNumber evidence="3 9">2.4.2.21</ecNumber>
    </recommendedName>
</protein>
<dbReference type="InterPro" id="IPR017846">
    <property type="entry name" value="Nict_dMeBzImd_PRibTrfase_bact"/>
</dbReference>
<keyword evidence="6 10" id="KW-0328">Glycosyltransferase</keyword>
<comment type="pathway">
    <text evidence="1">Nucleoside biosynthesis; alpha-ribazole biosynthesis; alpha-ribazole from 5,6-dimethylbenzimidazole: step 1/2.</text>
</comment>
<evidence type="ECO:0000256" key="4">
    <source>
        <dbReference type="ARBA" id="ARBA00015486"/>
    </source>
</evidence>
<name>A0ABV7SXC4_9SPHN</name>
<evidence type="ECO:0000256" key="6">
    <source>
        <dbReference type="ARBA" id="ARBA00022676"/>
    </source>
</evidence>
<accession>A0ABV7SXC4</accession>
<comment type="catalytic activity">
    <reaction evidence="8">
        <text>5,6-dimethylbenzimidazole + nicotinate beta-D-ribonucleotide = alpha-ribazole 5'-phosphate + nicotinate + H(+)</text>
        <dbReference type="Rhea" id="RHEA:11196"/>
        <dbReference type="ChEBI" id="CHEBI:15378"/>
        <dbReference type="ChEBI" id="CHEBI:15890"/>
        <dbReference type="ChEBI" id="CHEBI:32544"/>
        <dbReference type="ChEBI" id="CHEBI:57502"/>
        <dbReference type="ChEBI" id="CHEBI:57918"/>
        <dbReference type="EC" id="2.4.2.21"/>
    </reaction>
</comment>
<evidence type="ECO:0000256" key="7">
    <source>
        <dbReference type="ARBA" id="ARBA00022679"/>
    </source>
</evidence>
<dbReference type="Pfam" id="PF02277">
    <property type="entry name" value="DBI_PRT"/>
    <property type="match status" value="1"/>
</dbReference>
<dbReference type="EC" id="2.4.2.21" evidence="3 9"/>
<dbReference type="InterPro" id="IPR003200">
    <property type="entry name" value="Nict_dMeBzImd_PRibTrfase"/>
</dbReference>
<keyword evidence="5" id="KW-0169">Cobalamin biosynthesis</keyword>
<evidence type="ECO:0000256" key="1">
    <source>
        <dbReference type="ARBA" id="ARBA00005049"/>
    </source>
</evidence>
<evidence type="ECO:0000256" key="3">
    <source>
        <dbReference type="ARBA" id="ARBA00011991"/>
    </source>
</evidence>
<dbReference type="RefSeq" id="WP_261292721.1">
    <property type="nucleotide sequence ID" value="NZ_JANQBK010000001.1"/>
</dbReference>
<evidence type="ECO:0000256" key="9">
    <source>
        <dbReference type="NCBIfam" id="TIGR03160"/>
    </source>
</evidence>
<organism evidence="10 11">
    <name type="scientific">Sphingomonas hylomeconis</name>
    <dbReference type="NCBI Taxonomy" id="1395958"/>
    <lineage>
        <taxon>Bacteria</taxon>
        <taxon>Pseudomonadati</taxon>
        <taxon>Pseudomonadota</taxon>
        <taxon>Alphaproteobacteria</taxon>
        <taxon>Sphingomonadales</taxon>
        <taxon>Sphingomonadaceae</taxon>
        <taxon>Sphingomonas</taxon>
    </lineage>
</organism>
<dbReference type="NCBIfam" id="NF000996">
    <property type="entry name" value="PRK00105.1"/>
    <property type="match status" value="1"/>
</dbReference>
<dbReference type="Gene3D" id="1.10.1610.10">
    <property type="match status" value="1"/>
</dbReference>
<dbReference type="InterPro" id="IPR036087">
    <property type="entry name" value="Nict_dMeBzImd_PRibTrfase_sf"/>
</dbReference>
<comment type="similarity">
    <text evidence="2">Belongs to the CobT family.</text>
</comment>
<keyword evidence="11" id="KW-1185">Reference proteome</keyword>
<dbReference type="SUPFAM" id="SSF52733">
    <property type="entry name" value="Nicotinate mononucleotide:5,6-dimethylbenzimidazole phosphoribosyltransferase (CobT)"/>
    <property type="match status" value="1"/>
</dbReference>
<dbReference type="PANTHER" id="PTHR43463">
    <property type="entry name" value="NICOTINATE-NUCLEOTIDE--DIMETHYLBENZIMIDAZOLE PHOSPHORIBOSYLTRANSFERASE"/>
    <property type="match status" value="1"/>
</dbReference>
<evidence type="ECO:0000256" key="8">
    <source>
        <dbReference type="ARBA" id="ARBA00047340"/>
    </source>
</evidence>
<keyword evidence="7 10" id="KW-0808">Transferase</keyword>
<proteinExistence type="inferred from homology"/>
<evidence type="ECO:0000313" key="10">
    <source>
        <dbReference type="EMBL" id="MFC3581420.1"/>
    </source>
</evidence>
<comment type="caution">
    <text evidence="10">The sequence shown here is derived from an EMBL/GenBank/DDBJ whole genome shotgun (WGS) entry which is preliminary data.</text>
</comment>